<dbReference type="STRING" id="1423726.FC07_GL002573"/>
<gene>
    <name evidence="1" type="ORF">FC07_GL002573</name>
</gene>
<name>A0A0R1HCJ1_9LACO</name>
<dbReference type="AlphaFoldDB" id="A0A0R1HCJ1"/>
<sequence length="88" mass="10081">MGDFKSGHGLSFYGDRNYLVTTQEFAGELHQKIMLPNVDAVLCPDKNWTRLYQKFTPGPTRNRTKPASEMLWNIVLAHGHRNGYKEGE</sequence>
<reference evidence="1 2" key="1">
    <citation type="journal article" date="2015" name="Genome Announc.">
        <title>Expanding the biotechnology potential of lactobacilli through comparative genomics of 213 strains and associated genera.</title>
        <authorList>
            <person name="Sun Z."/>
            <person name="Harris H.M."/>
            <person name="McCann A."/>
            <person name="Guo C."/>
            <person name="Argimon S."/>
            <person name="Zhang W."/>
            <person name="Yang X."/>
            <person name="Jeffery I.B."/>
            <person name="Cooney J.C."/>
            <person name="Kagawa T.F."/>
            <person name="Liu W."/>
            <person name="Song Y."/>
            <person name="Salvetti E."/>
            <person name="Wrobel A."/>
            <person name="Rasinkangas P."/>
            <person name="Parkhill J."/>
            <person name="Rea M.C."/>
            <person name="O'Sullivan O."/>
            <person name="Ritari J."/>
            <person name="Douillard F.P."/>
            <person name="Paul Ross R."/>
            <person name="Yang R."/>
            <person name="Briner A.E."/>
            <person name="Felis G.E."/>
            <person name="de Vos W.M."/>
            <person name="Barrangou R."/>
            <person name="Klaenhammer T.R."/>
            <person name="Caufield P.W."/>
            <person name="Cui Y."/>
            <person name="Zhang H."/>
            <person name="O'Toole P.W."/>
        </authorList>
    </citation>
    <scope>NUCLEOTIDE SEQUENCE [LARGE SCALE GENOMIC DNA]</scope>
    <source>
        <strain evidence="1 2">DSM 20003</strain>
    </source>
</reference>
<proteinExistence type="predicted"/>
<dbReference type="PATRIC" id="fig|1423726.3.peg.2675"/>
<evidence type="ECO:0000313" key="2">
    <source>
        <dbReference type="Proteomes" id="UP000051461"/>
    </source>
</evidence>
<comment type="caution">
    <text evidence="1">The sequence shown here is derived from an EMBL/GenBank/DDBJ whole genome shotgun (WGS) entry which is preliminary data.</text>
</comment>
<dbReference type="Proteomes" id="UP000051461">
    <property type="component" value="Unassembled WGS sequence"/>
</dbReference>
<dbReference type="EMBL" id="AZDA01000003">
    <property type="protein sequence ID" value="KRK40823.1"/>
    <property type="molecule type" value="Genomic_DNA"/>
</dbReference>
<accession>A0A0R1HCJ1</accession>
<organism evidence="1 2">
    <name type="scientific">Loigolactobacillus bifermentans DSM 20003</name>
    <dbReference type="NCBI Taxonomy" id="1423726"/>
    <lineage>
        <taxon>Bacteria</taxon>
        <taxon>Bacillati</taxon>
        <taxon>Bacillota</taxon>
        <taxon>Bacilli</taxon>
        <taxon>Lactobacillales</taxon>
        <taxon>Lactobacillaceae</taxon>
        <taxon>Loigolactobacillus</taxon>
    </lineage>
</organism>
<evidence type="ECO:0000313" key="1">
    <source>
        <dbReference type="EMBL" id="KRK40823.1"/>
    </source>
</evidence>
<keyword evidence="2" id="KW-1185">Reference proteome</keyword>
<protein>
    <submittedName>
        <fullName evidence="1">Uncharacterized protein</fullName>
    </submittedName>
</protein>